<sequence length="163" mass="18279">DKQQPAVRRKKGLNSVQKYFSETFFFPSHFTSVQKDFPKVTRRTCGKGFSAPSAAVSHLLPHPEIKLGSLGEPGTVQTCQTCLHPFFFSRFLLPSFSLKFPGVSADSSGRAFPPHLWLRSHEESGGWFWKGRKTGSWIPLGRSLLHLYSYSPATPSSNRLCCM</sequence>
<keyword evidence="2" id="KW-1185">Reference proteome</keyword>
<reference evidence="1 2" key="1">
    <citation type="submission" date="2014-04" db="EMBL/GenBank/DDBJ databases">
        <title>Genome evolution of avian class.</title>
        <authorList>
            <person name="Zhang G."/>
            <person name="Li C."/>
        </authorList>
    </citation>
    <scope>NUCLEOTIDE SEQUENCE [LARGE SCALE GENOMIC DNA]</scope>
    <source>
        <strain evidence="1">BGI_N326</strain>
    </source>
</reference>
<accession>A0A093IFW8</accession>
<proteinExistence type="predicted"/>
<name>A0A093IFW8_EURHL</name>
<dbReference type="Proteomes" id="UP000054232">
    <property type="component" value="Unassembled WGS sequence"/>
</dbReference>
<dbReference type="EMBL" id="KK555201">
    <property type="protein sequence ID" value="KFV97693.1"/>
    <property type="molecule type" value="Genomic_DNA"/>
</dbReference>
<gene>
    <name evidence="1" type="ORF">N326_06523</name>
</gene>
<evidence type="ECO:0000313" key="1">
    <source>
        <dbReference type="EMBL" id="KFV97693.1"/>
    </source>
</evidence>
<feature type="non-terminal residue" evidence="1">
    <location>
        <position position="1"/>
    </location>
</feature>
<feature type="non-terminal residue" evidence="1">
    <location>
        <position position="163"/>
    </location>
</feature>
<protein>
    <submittedName>
        <fullName evidence="1">Uncharacterized protein</fullName>
    </submittedName>
</protein>
<evidence type="ECO:0000313" key="2">
    <source>
        <dbReference type="Proteomes" id="UP000054232"/>
    </source>
</evidence>
<organism evidence="1 2">
    <name type="scientific">Eurypyga helias</name>
    <name type="common">Sunbittern</name>
    <name type="synonym">Ardea helias</name>
    <dbReference type="NCBI Taxonomy" id="54383"/>
    <lineage>
        <taxon>Eukaryota</taxon>
        <taxon>Metazoa</taxon>
        <taxon>Chordata</taxon>
        <taxon>Craniata</taxon>
        <taxon>Vertebrata</taxon>
        <taxon>Euteleostomi</taxon>
        <taxon>Archelosauria</taxon>
        <taxon>Archosauria</taxon>
        <taxon>Dinosauria</taxon>
        <taxon>Saurischia</taxon>
        <taxon>Theropoda</taxon>
        <taxon>Coelurosauria</taxon>
        <taxon>Aves</taxon>
        <taxon>Neognathae</taxon>
        <taxon>Neoaves</taxon>
        <taxon>Phaethontimorphae</taxon>
        <taxon>Eurypygiformes</taxon>
        <taxon>Eurypygidae</taxon>
        <taxon>Eurypyga</taxon>
    </lineage>
</organism>
<dbReference type="AlphaFoldDB" id="A0A093IFW8"/>